<dbReference type="GO" id="GO:0006457">
    <property type="term" value="P:protein folding"/>
    <property type="evidence" value="ECO:0007669"/>
    <property type="project" value="InterPro"/>
</dbReference>
<dbReference type="InterPro" id="IPR050183">
    <property type="entry name" value="DsbB"/>
</dbReference>
<evidence type="ECO:0000256" key="3">
    <source>
        <dbReference type="ARBA" id="ARBA00022475"/>
    </source>
</evidence>
<evidence type="ECO:0000256" key="13">
    <source>
        <dbReference type="ARBA" id="ARBA00038060"/>
    </source>
</evidence>
<proteinExistence type="inferred from homology"/>
<dbReference type="RefSeq" id="WP_150444709.1">
    <property type="nucleotide sequence ID" value="NZ_VYQE01000002.1"/>
</dbReference>
<dbReference type="GO" id="GO:0005886">
    <property type="term" value="C:plasma membrane"/>
    <property type="evidence" value="ECO:0007669"/>
    <property type="project" value="UniProtKB-SubCell"/>
</dbReference>
<evidence type="ECO:0000256" key="14">
    <source>
        <dbReference type="ARBA" id="ARBA00038526"/>
    </source>
</evidence>
<keyword evidence="18" id="KW-1185">Reference proteome</keyword>
<evidence type="ECO:0000256" key="8">
    <source>
        <dbReference type="ARBA" id="ARBA00023002"/>
    </source>
</evidence>
<dbReference type="PANTHER" id="PTHR36570:SF1">
    <property type="entry name" value="PROTEIN-DISULFIDE OXIDOREDUCTASE DSBI"/>
    <property type="match status" value="1"/>
</dbReference>
<sequence length="158" mass="16287">MTRIQLILLAAGGSLALLAGAFLFQTLGYAPCKMCLWQRWPHAVAIAAGALAVVIAPRVFAVIGGLAALTTAGIGIYHTGVERGWWEGPSSCTGDAGGLSGMDSSALLPGADVDPVVLCDEVVWELFGLSMASWNASLSLALAVIWFIAATTRSQPSA</sequence>
<keyword evidence="7 16" id="KW-1133">Transmembrane helix</keyword>
<dbReference type="Gene3D" id="1.20.1550.10">
    <property type="entry name" value="DsbB-like"/>
    <property type="match status" value="1"/>
</dbReference>
<comment type="caution">
    <text evidence="17">The sequence shown here is derived from an EMBL/GenBank/DDBJ whole genome shotgun (WGS) entry which is preliminary data.</text>
</comment>
<dbReference type="Pfam" id="PF02600">
    <property type="entry name" value="DsbB"/>
    <property type="match status" value="1"/>
</dbReference>
<keyword evidence="8" id="KW-0560">Oxidoreductase</keyword>
<comment type="subunit">
    <text evidence="14">Interacts with DsbL.</text>
</comment>
<keyword evidence="5 16" id="KW-0812">Transmembrane</keyword>
<evidence type="ECO:0000256" key="9">
    <source>
        <dbReference type="ARBA" id="ARBA00023136"/>
    </source>
</evidence>
<evidence type="ECO:0000256" key="6">
    <source>
        <dbReference type="ARBA" id="ARBA00022982"/>
    </source>
</evidence>
<gene>
    <name evidence="17" type="ORF">F3S47_07950</name>
</gene>
<evidence type="ECO:0000256" key="15">
    <source>
        <dbReference type="ARBA" id="ARBA00039389"/>
    </source>
</evidence>
<keyword evidence="11" id="KW-0676">Redox-active center</keyword>
<dbReference type="PANTHER" id="PTHR36570">
    <property type="entry name" value="DISULFIDE BOND FORMATION PROTEIN B"/>
    <property type="match status" value="1"/>
</dbReference>
<name>A0A5J5GLE7_9RHOB</name>
<accession>A0A5J5GLE7</accession>
<evidence type="ECO:0000256" key="12">
    <source>
        <dbReference type="ARBA" id="ARBA00037310"/>
    </source>
</evidence>
<evidence type="ECO:0000313" key="17">
    <source>
        <dbReference type="EMBL" id="KAA9009176.1"/>
    </source>
</evidence>
<dbReference type="AlphaFoldDB" id="A0A5J5GLE7"/>
<dbReference type="InterPro" id="IPR003752">
    <property type="entry name" value="DiS_bond_form_DsbB/BdbC"/>
</dbReference>
<keyword evidence="6" id="KW-0249">Electron transport</keyword>
<evidence type="ECO:0000256" key="1">
    <source>
        <dbReference type="ARBA" id="ARBA00004429"/>
    </source>
</evidence>
<keyword evidence="10" id="KW-1015">Disulfide bond</keyword>
<keyword evidence="4" id="KW-0997">Cell inner membrane</keyword>
<organism evidence="17 18">
    <name type="scientific">Histidinibacterium aquaticum</name>
    <dbReference type="NCBI Taxonomy" id="2613962"/>
    <lineage>
        <taxon>Bacteria</taxon>
        <taxon>Pseudomonadati</taxon>
        <taxon>Pseudomonadota</taxon>
        <taxon>Alphaproteobacteria</taxon>
        <taxon>Rhodobacterales</taxon>
        <taxon>Paracoccaceae</taxon>
        <taxon>Histidinibacterium</taxon>
    </lineage>
</organism>
<feature type="transmembrane region" description="Helical" evidence="16">
    <location>
        <begin position="44"/>
        <end position="69"/>
    </location>
</feature>
<dbReference type="EMBL" id="VYQE01000002">
    <property type="protein sequence ID" value="KAA9009176.1"/>
    <property type="molecule type" value="Genomic_DNA"/>
</dbReference>
<dbReference type="GO" id="GO:0015035">
    <property type="term" value="F:protein-disulfide reductase activity"/>
    <property type="evidence" value="ECO:0007669"/>
    <property type="project" value="InterPro"/>
</dbReference>
<evidence type="ECO:0000256" key="5">
    <source>
        <dbReference type="ARBA" id="ARBA00022692"/>
    </source>
</evidence>
<dbReference type="Proteomes" id="UP000326554">
    <property type="component" value="Unassembled WGS sequence"/>
</dbReference>
<keyword evidence="3" id="KW-1003">Cell membrane</keyword>
<evidence type="ECO:0000256" key="11">
    <source>
        <dbReference type="ARBA" id="ARBA00023284"/>
    </source>
</evidence>
<dbReference type="SUPFAM" id="SSF158442">
    <property type="entry name" value="DsbB-like"/>
    <property type="match status" value="1"/>
</dbReference>
<evidence type="ECO:0000256" key="10">
    <source>
        <dbReference type="ARBA" id="ARBA00023157"/>
    </source>
</evidence>
<comment type="function">
    <text evidence="12">Required for disulfide bond formation in some proteins. Part of a redox system composed of DsbI and DsbL that mediates formation of an essential disulfide bond in AssT.</text>
</comment>
<keyword evidence="2" id="KW-0813">Transport</keyword>
<comment type="similarity">
    <text evidence="13">Belongs to the DsbB family. DsbI subfamily.</text>
</comment>
<reference evidence="17 18" key="1">
    <citation type="submission" date="2019-09" db="EMBL/GenBank/DDBJ databases">
        <authorList>
            <person name="Park J.-S."/>
            <person name="Choi H.-J."/>
        </authorList>
    </citation>
    <scope>NUCLEOTIDE SEQUENCE [LARGE SCALE GENOMIC DNA]</scope>
    <source>
        <strain evidence="17 18">176SS1-4</strain>
    </source>
</reference>
<dbReference type="InterPro" id="IPR024199">
    <property type="entry name" value="Uncharacterised_DsbB"/>
</dbReference>
<feature type="transmembrane region" description="Helical" evidence="16">
    <location>
        <begin position="126"/>
        <end position="149"/>
    </location>
</feature>
<evidence type="ECO:0000256" key="4">
    <source>
        <dbReference type="ARBA" id="ARBA00022519"/>
    </source>
</evidence>
<evidence type="ECO:0000256" key="2">
    <source>
        <dbReference type="ARBA" id="ARBA00022448"/>
    </source>
</evidence>
<protein>
    <recommendedName>
        <fullName evidence="15">Putative protein-disulfide oxidoreductase DsbI</fullName>
    </recommendedName>
</protein>
<comment type="subcellular location">
    <subcellularLocation>
        <location evidence="1">Cell inner membrane</location>
        <topology evidence="1">Multi-pass membrane protein</topology>
    </subcellularLocation>
</comment>
<dbReference type="PIRSF" id="PIRSF033913">
    <property type="entry name" value="S-S_format_DsbB"/>
    <property type="match status" value="1"/>
</dbReference>
<evidence type="ECO:0000256" key="7">
    <source>
        <dbReference type="ARBA" id="ARBA00022989"/>
    </source>
</evidence>
<keyword evidence="9 16" id="KW-0472">Membrane</keyword>
<dbReference type="InterPro" id="IPR023380">
    <property type="entry name" value="DsbB-like_sf"/>
</dbReference>
<evidence type="ECO:0000313" key="18">
    <source>
        <dbReference type="Proteomes" id="UP000326554"/>
    </source>
</evidence>
<evidence type="ECO:0000256" key="16">
    <source>
        <dbReference type="SAM" id="Phobius"/>
    </source>
</evidence>